<evidence type="ECO:0000313" key="6">
    <source>
        <dbReference type="EMBL" id="KKK64710.1"/>
    </source>
</evidence>
<dbReference type="PANTHER" id="PTHR43715:SF1">
    <property type="entry name" value="GDP-MANNOSE 4,6 DEHYDRATASE"/>
    <property type="match status" value="1"/>
</dbReference>
<organism evidence="6">
    <name type="scientific">marine sediment metagenome</name>
    <dbReference type="NCBI Taxonomy" id="412755"/>
    <lineage>
        <taxon>unclassified sequences</taxon>
        <taxon>metagenomes</taxon>
        <taxon>ecological metagenomes</taxon>
    </lineage>
</organism>
<sequence>MRILESIKQNGLLGKTKFYQASTSELFGKVNREMAQSEKTDFHPRSPYGISKLFAYWIVRNYRESYNLFASNGILFNHESPRRGIEFITRKITDGLSRVKLGLPQRVTGKNYLEIGNLEAERDWGYAGDYVKAMWLMLQNDLPEDFVIATGKCHSVRDFVEEAADQLGLEISWDGKGVNEKGYDRTGKTIVAVNEEFFRPAEVDILYGNSSKARKELGWKSKTSFKDLVKMMVEADLKKLSK</sequence>
<evidence type="ECO:0000259" key="5">
    <source>
        <dbReference type="Pfam" id="PF16363"/>
    </source>
</evidence>
<gene>
    <name evidence="6" type="ORF">LCGC14_2981460</name>
</gene>
<evidence type="ECO:0000256" key="3">
    <source>
        <dbReference type="ARBA" id="ARBA00011989"/>
    </source>
</evidence>
<dbReference type="SUPFAM" id="SSF51735">
    <property type="entry name" value="NAD(P)-binding Rossmann-fold domains"/>
    <property type="match status" value="1"/>
</dbReference>
<dbReference type="GO" id="GO:0042351">
    <property type="term" value="P:'de novo' GDP-L-fucose biosynthetic process"/>
    <property type="evidence" value="ECO:0007669"/>
    <property type="project" value="TreeGrafter"/>
</dbReference>
<accession>A0A0F8XTZ3</accession>
<dbReference type="Gene3D" id="3.40.50.720">
    <property type="entry name" value="NAD(P)-binding Rossmann-like Domain"/>
    <property type="match status" value="1"/>
</dbReference>
<dbReference type="Pfam" id="PF16363">
    <property type="entry name" value="GDP_Man_Dehyd"/>
    <property type="match status" value="1"/>
</dbReference>
<evidence type="ECO:0000256" key="4">
    <source>
        <dbReference type="ARBA" id="ARBA00023239"/>
    </source>
</evidence>
<proteinExistence type="inferred from homology"/>
<dbReference type="InterPro" id="IPR016040">
    <property type="entry name" value="NAD(P)-bd_dom"/>
</dbReference>
<evidence type="ECO:0000256" key="1">
    <source>
        <dbReference type="ARBA" id="ARBA00001937"/>
    </source>
</evidence>
<dbReference type="CDD" id="cd05260">
    <property type="entry name" value="GDP_MD_SDR_e"/>
    <property type="match status" value="1"/>
</dbReference>
<dbReference type="GO" id="GO:0008446">
    <property type="term" value="F:GDP-mannose 4,6-dehydratase activity"/>
    <property type="evidence" value="ECO:0007669"/>
    <property type="project" value="UniProtKB-EC"/>
</dbReference>
<dbReference type="EMBL" id="LAZR01060901">
    <property type="protein sequence ID" value="KKK64710.1"/>
    <property type="molecule type" value="Genomic_DNA"/>
</dbReference>
<keyword evidence="4" id="KW-0456">Lyase</keyword>
<comment type="similarity">
    <text evidence="2">Belongs to the NAD(P)-dependent epimerase/dehydratase family. GDP-mannose 4,6-dehydratase subfamily.</text>
</comment>
<dbReference type="AlphaFoldDB" id="A0A0F8XTZ3"/>
<comment type="caution">
    <text evidence="6">The sequence shown here is derived from an EMBL/GenBank/DDBJ whole genome shotgun (WGS) entry which is preliminary data.</text>
</comment>
<evidence type="ECO:0000256" key="2">
    <source>
        <dbReference type="ARBA" id="ARBA00009263"/>
    </source>
</evidence>
<dbReference type="EC" id="4.2.1.47" evidence="3"/>
<protein>
    <recommendedName>
        <fullName evidence="3">GDP-mannose 4,6-dehydratase</fullName>
        <ecNumber evidence="3">4.2.1.47</ecNumber>
    </recommendedName>
</protein>
<name>A0A0F8XTZ3_9ZZZZ</name>
<dbReference type="InterPro" id="IPR036291">
    <property type="entry name" value="NAD(P)-bd_dom_sf"/>
</dbReference>
<feature type="domain" description="NAD(P)-binding" evidence="5">
    <location>
        <begin position="1"/>
        <end position="232"/>
    </location>
</feature>
<dbReference type="InterPro" id="IPR006368">
    <property type="entry name" value="GDP_Man_deHydtase"/>
</dbReference>
<reference evidence="6" key="1">
    <citation type="journal article" date="2015" name="Nature">
        <title>Complex archaea that bridge the gap between prokaryotes and eukaryotes.</title>
        <authorList>
            <person name="Spang A."/>
            <person name="Saw J.H."/>
            <person name="Jorgensen S.L."/>
            <person name="Zaremba-Niedzwiedzka K."/>
            <person name="Martijn J."/>
            <person name="Lind A.E."/>
            <person name="van Eijk R."/>
            <person name="Schleper C."/>
            <person name="Guy L."/>
            <person name="Ettema T.J."/>
        </authorList>
    </citation>
    <scope>NUCLEOTIDE SEQUENCE</scope>
</reference>
<dbReference type="FunFam" id="3.40.50.720:FF:000924">
    <property type="entry name" value="GDP-mannose 4,6 dehydratase"/>
    <property type="match status" value="1"/>
</dbReference>
<dbReference type="PANTHER" id="PTHR43715">
    <property type="entry name" value="GDP-MANNOSE 4,6-DEHYDRATASE"/>
    <property type="match status" value="1"/>
</dbReference>
<dbReference type="Gene3D" id="3.90.25.10">
    <property type="entry name" value="UDP-galactose 4-epimerase, domain 1"/>
    <property type="match status" value="1"/>
</dbReference>
<comment type="cofactor">
    <cofactor evidence="1">
        <name>NADP(+)</name>
        <dbReference type="ChEBI" id="CHEBI:58349"/>
    </cofactor>
</comment>